<dbReference type="PROSITE" id="PS00232">
    <property type="entry name" value="CADHERIN_1"/>
    <property type="match status" value="1"/>
</dbReference>
<dbReference type="InterPro" id="IPR020894">
    <property type="entry name" value="Cadherin_CS"/>
</dbReference>
<evidence type="ECO:0000256" key="3">
    <source>
        <dbReference type="ARBA" id="ARBA00022737"/>
    </source>
</evidence>
<dbReference type="PRINTS" id="PR00205">
    <property type="entry name" value="CADHERIN"/>
</dbReference>
<evidence type="ECO:0000256" key="2">
    <source>
        <dbReference type="ARBA" id="ARBA00022692"/>
    </source>
</evidence>
<evidence type="ECO:0000256" key="1">
    <source>
        <dbReference type="ARBA" id="ARBA00004370"/>
    </source>
</evidence>
<dbReference type="PANTHER" id="PTHR24026:SF126">
    <property type="entry name" value="PROTOCADHERIN FAT 4"/>
    <property type="match status" value="1"/>
</dbReference>
<dbReference type="AlphaFoldDB" id="A0A026WJG5"/>
<keyword evidence="5" id="KW-1133">Transmembrane helix</keyword>
<dbReference type="Proteomes" id="UP000053097">
    <property type="component" value="Unassembled WGS sequence"/>
</dbReference>
<accession>A0A026WJG5</accession>
<dbReference type="InterPro" id="IPR015919">
    <property type="entry name" value="Cadherin-like_sf"/>
</dbReference>
<dbReference type="SUPFAM" id="SSF49313">
    <property type="entry name" value="Cadherin-like"/>
    <property type="match status" value="1"/>
</dbReference>
<organism evidence="9 10">
    <name type="scientific">Ooceraea biroi</name>
    <name type="common">Clonal raider ant</name>
    <name type="synonym">Cerapachys biroi</name>
    <dbReference type="NCBI Taxonomy" id="2015173"/>
    <lineage>
        <taxon>Eukaryota</taxon>
        <taxon>Metazoa</taxon>
        <taxon>Ecdysozoa</taxon>
        <taxon>Arthropoda</taxon>
        <taxon>Hexapoda</taxon>
        <taxon>Insecta</taxon>
        <taxon>Pterygota</taxon>
        <taxon>Neoptera</taxon>
        <taxon>Endopterygota</taxon>
        <taxon>Hymenoptera</taxon>
        <taxon>Apocrita</taxon>
        <taxon>Aculeata</taxon>
        <taxon>Formicoidea</taxon>
        <taxon>Formicidae</taxon>
        <taxon>Dorylinae</taxon>
        <taxon>Ooceraea</taxon>
    </lineage>
</organism>
<keyword evidence="2" id="KW-0812">Transmembrane</keyword>
<gene>
    <name evidence="9" type="ORF">X777_05199</name>
</gene>
<evidence type="ECO:0000256" key="5">
    <source>
        <dbReference type="ARBA" id="ARBA00022989"/>
    </source>
</evidence>
<keyword evidence="3" id="KW-0677">Repeat</keyword>
<evidence type="ECO:0000256" key="7">
    <source>
        <dbReference type="PROSITE-ProRule" id="PRU00043"/>
    </source>
</evidence>
<proteinExistence type="predicted"/>
<evidence type="ECO:0000313" key="9">
    <source>
        <dbReference type="EMBL" id="EZA55264.1"/>
    </source>
</evidence>
<comment type="subcellular location">
    <subcellularLocation>
        <location evidence="1">Membrane</location>
    </subcellularLocation>
</comment>
<feature type="domain" description="Cadherin" evidence="8">
    <location>
        <begin position="1"/>
        <end position="33"/>
    </location>
</feature>
<dbReference type="GO" id="GO:0007156">
    <property type="term" value="P:homophilic cell adhesion via plasma membrane adhesion molecules"/>
    <property type="evidence" value="ECO:0007669"/>
    <property type="project" value="InterPro"/>
</dbReference>
<reference evidence="9 10" key="1">
    <citation type="journal article" date="2014" name="Curr. Biol.">
        <title>The genome of the clonal raider ant Cerapachys biroi.</title>
        <authorList>
            <person name="Oxley P.R."/>
            <person name="Ji L."/>
            <person name="Fetter-Pruneda I."/>
            <person name="McKenzie S.K."/>
            <person name="Li C."/>
            <person name="Hu H."/>
            <person name="Zhang G."/>
            <person name="Kronauer D.J."/>
        </authorList>
    </citation>
    <scope>NUCLEOTIDE SEQUENCE [LARGE SCALE GENOMIC DNA]</scope>
</reference>
<dbReference type="GO" id="GO:0005886">
    <property type="term" value="C:plasma membrane"/>
    <property type="evidence" value="ECO:0007669"/>
    <property type="project" value="UniProtKB-SubCell"/>
</dbReference>
<dbReference type="PANTHER" id="PTHR24026">
    <property type="entry name" value="FAT ATYPICAL CADHERIN-RELATED"/>
    <property type="match status" value="1"/>
</dbReference>
<dbReference type="CDD" id="cd11304">
    <property type="entry name" value="Cadherin_repeat"/>
    <property type="match status" value="1"/>
</dbReference>
<dbReference type="EMBL" id="KK107214">
    <property type="protein sequence ID" value="EZA55264.1"/>
    <property type="molecule type" value="Genomic_DNA"/>
</dbReference>
<evidence type="ECO:0000256" key="6">
    <source>
        <dbReference type="ARBA" id="ARBA00023136"/>
    </source>
</evidence>
<evidence type="ECO:0000259" key="8">
    <source>
        <dbReference type="PROSITE" id="PS50268"/>
    </source>
</evidence>
<keyword evidence="4 7" id="KW-0106">Calcium</keyword>
<dbReference type="Gene3D" id="2.60.40.60">
    <property type="entry name" value="Cadherins"/>
    <property type="match status" value="1"/>
</dbReference>
<evidence type="ECO:0000313" key="10">
    <source>
        <dbReference type="Proteomes" id="UP000053097"/>
    </source>
</evidence>
<name>A0A026WJG5_OOCBI</name>
<dbReference type="InterPro" id="IPR002126">
    <property type="entry name" value="Cadherin-like_dom"/>
</dbReference>
<sequence>MAVTVRDDGRPPLSSTTRVVIEVADVNDHGPVFEQKFYTVQIPASPATDKTLFQMNGPGYGIVGSAMMNGLCVSINAKFYSRLICRDDDDDDDDDFALSRAMLSENL</sequence>
<keyword evidence="10" id="KW-1185">Reference proteome</keyword>
<dbReference type="GO" id="GO:0005509">
    <property type="term" value="F:calcium ion binding"/>
    <property type="evidence" value="ECO:0007669"/>
    <property type="project" value="UniProtKB-UniRule"/>
</dbReference>
<protein>
    <submittedName>
        <fullName evidence="9">Fat-like cadherin-related tumor suppressor-like protein</fullName>
    </submittedName>
</protein>
<dbReference type="PROSITE" id="PS50268">
    <property type="entry name" value="CADHERIN_2"/>
    <property type="match status" value="1"/>
</dbReference>
<evidence type="ECO:0000256" key="4">
    <source>
        <dbReference type="ARBA" id="ARBA00022837"/>
    </source>
</evidence>
<keyword evidence="6" id="KW-0472">Membrane</keyword>